<evidence type="ECO:0000313" key="3">
    <source>
        <dbReference type="EMBL" id="MBD8487448.1"/>
    </source>
</evidence>
<keyword evidence="4" id="KW-1185">Reference proteome</keyword>
<reference evidence="3 4" key="1">
    <citation type="submission" date="2020-09" db="EMBL/GenBank/DDBJ databases">
        <title>Echinicola sp. CAU 1574 isolated from sand of Sido Beach.</title>
        <authorList>
            <person name="Kim W."/>
        </authorList>
    </citation>
    <scope>NUCLEOTIDE SEQUENCE [LARGE SCALE GENOMIC DNA]</scope>
    <source>
        <strain evidence="3 4">CAU 1574</strain>
    </source>
</reference>
<feature type="domain" description="Glycoamylase-like" evidence="2">
    <location>
        <begin position="282"/>
        <end position="508"/>
    </location>
</feature>
<evidence type="ECO:0000313" key="4">
    <source>
        <dbReference type="Proteomes" id="UP000647133"/>
    </source>
</evidence>
<organism evidence="3 4">
    <name type="scientific">Echinicola arenosa</name>
    <dbReference type="NCBI Taxonomy" id="2774144"/>
    <lineage>
        <taxon>Bacteria</taxon>
        <taxon>Pseudomonadati</taxon>
        <taxon>Bacteroidota</taxon>
        <taxon>Cytophagia</taxon>
        <taxon>Cytophagales</taxon>
        <taxon>Cyclobacteriaceae</taxon>
        <taxon>Echinicola</taxon>
    </lineage>
</organism>
<feature type="chain" id="PRO_5046697762" evidence="1">
    <location>
        <begin position="22"/>
        <end position="530"/>
    </location>
</feature>
<comment type="caution">
    <text evidence="3">The sequence shown here is derived from an EMBL/GenBank/DDBJ whole genome shotgun (WGS) entry which is preliminary data.</text>
</comment>
<dbReference type="InterPro" id="IPR019282">
    <property type="entry name" value="Glycoamylase-like_cons_dom"/>
</dbReference>
<dbReference type="RefSeq" id="WP_192007356.1">
    <property type="nucleotide sequence ID" value="NZ_JACYTQ010000001.1"/>
</dbReference>
<evidence type="ECO:0000256" key="1">
    <source>
        <dbReference type="SAM" id="SignalP"/>
    </source>
</evidence>
<sequence length="530" mass="61067">MRRLNIILSLLVVLIFSQAHASNNFQVKGYDSHVELTWDHDNSVDIYRIYASTGSGEDFLLRGETNEDHYLDFVTDLGRNITLTYKLIPVVNNEEKKALESKTVSVRDFTDEELLDMVQQYTFRYFWDFGEPNTGLSHERTHSKQGNIVTIGGSGFGVMAIIVGAERGWISREQAVDKLLHATDFLQNTDRFHGMWAHWYNAETGTVREFGKMDNGGDIIESAFMMQGLLTAKQYFNEDNNKEAQLRDRITHLWHEMDWKWYTNGGNHLIWHWSPDYGFEKNHGIRGYNECLIAYILGVCSPTNPIPVEAYHESWAGWDNPNFANYTEYFGMVLPLGNKRWYGGPLFFAHYSYLGLDPRGLSDKYANYWVQNRRHTLINRAYCIDNPYGYPGYGEDFWGLTAGDRVPEGYSAHAPGYIRDQGTITPTAALSSMPYTPDESMKVLKNLYRNYGKELWGPYGFYDGINLSVSDVPEEQVRKTYIGIDQGPIIIMIENYRSGLLWENFMKNEDILNGLNRLGFKRHGKEISTN</sequence>
<feature type="signal peptide" evidence="1">
    <location>
        <begin position="1"/>
        <end position="21"/>
    </location>
</feature>
<dbReference type="Proteomes" id="UP000647133">
    <property type="component" value="Unassembled WGS sequence"/>
</dbReference>
<protein>
    <submittedName>
        <fullName evidence="3">Beta-glucosidase</fullName>
    </submittedName>
</protein>
<gene>
    <name evidence="3" type="ORF">IFO69_01690</name>
</gene>
<name>A0ABR9AFH6_9BACT</name>
<dbReference type="EMBL" id="JACYTQ010000001">
    <property type="protein sequence ID" value="MBD8487448.1"/>
    <property type="molecule type" value="Genomic_DNA"/>
</dbReference>
<keyword evidence="1" id="KW-0732">Signal</keyword>
<dbReference type="Pfam" id="PF10091">
    <property type="entry name" value="Glycoamylase"/>
    <property type="match status" value="1"/>
</dbReference>
<dbReference type="PIRSF" id="PIRSF028431">
    <property type="entry name" value="UCP028431"/>
    <property type="match status" value="1"/>
</dbReference>
<evidence type="ECO:0000259" key="2">
    <source>
        <dbReference type="Pfam" id="PF10091"/>
    </source>
</evidence>
<proteinExistence type="predicted"/>
<dbReference type="InterPro" id="IPR016883">
    <property type="entry name" value="UCP028431"/>
</dbReference>
<dbReference type="Gene3D" id="2.60.40.10">
    <property type="entry name" value="Immunoglobulins"/>
    <property type="match status" value="1"/>
</dbReference>
<accession>A0ABR9AFH6</accession>
<dbReference type="InterPro" id="IPR013783">
    <property type="entry name" value="Ig-like_fold"/>
</dbReference>
<dbReference type="Gene3D" id="1.50.10.140">
    <property type="match status" value="1"/>
</dbReference>